<dbReference type="AlphaFoldDB" id="A0A212IUW6"/>
<protein>
    <submittedName>
        <fullName evidence="1">Uncharacterized protein</fullName>
    </submittedName>
</protein>
<accession>A0A212IUW6</accession>
<dbReference type="EMBL" id="FLUM01000001">
    <property type="protein sequence ID" value="SBV90987.1"/>
    <property type="molecule type" value="Genomic_DNA"/>
</dbReference>
<organism evidence="1">
    <name type="scientific">uncultured Dysgonomonas sp</name>
    <dbReference type="NCBI Taxonomy" id="206096"/>
    <lineage>
        <taxon>Bacteria</taxon>
        <taxon>Pseudomonadati</taxon>
        <taxon>Bacteroidota</taxon>
        <taxon>Bacteroidia</taxon>
        <taxon>Bacteroidales</taxon>
        <taxon>Dysgonomonadaceae</taxon>
        <taxon>Dysgonomonas</taxon>
        <taxon>environmental samples</taxon>
    </lineage>
</organism>
<gene>
    <name evidence="1" type="ORF">KL86DYS1_10218</name>
</gene>
<evidence type="ECO:0000313" key="1">
    <source>
        <dbReference type="EMBL" id="SBV90987.1"/>
    </source>
</evidence>
<proteinExistence type="predicted"/>
<name>A0A212IUW6_9BACT</name>
<sequence>MLDLSIHSYFLFSLFASFLLGLPRPPGLVLTFGIAKMNIQTQQSVVYKKRLIKSNISILQ</sequence>
<reference evidence="1" key="1">
    <citation type="submission" date="2016-04" db="EMBL/GenBank/DDBJ databases">
        <authorList>
            <person name="Evans L.H."/>
            <person name="Alamgir A."/>
            <person name="Owens N."/>
            <person name="Weber N.D."/>
            <person name="Virtaneva K."/>
            <person name="Barbian K."/>
            <person name="Babar A."/>
            <person name="Rosenke K."/>
        </authorList>
    </citation>
    <scope>NUCLEOTIDE SEQUENCE</scope>
    <source>
        <strain evidence="1">86-1</strain>
    </source>
</reference>